<reference evidence="6" key="1">
    <citation type="submission" date="2021-01" db="EMBL/GenBank/DDBJ databases">
        <authorList>
            <person name="Corre E."/>
            <person name="Pelletier E."/>
            <person name="Niang G."/>
            <person name="Scheremetjew M."/>
            <person name="Finn R."/>
            <person name="Kale V."/>
            <person name="Holt S."/>
            <person name="Cochrane G."/>
            <person name="Meng A."/>
            <person name="Brown T."/>
            <person name="Cohen L."/>
        </authorList>
    </citation>
    <scope>NUCLEOTIDE SEQUENCE</scope>
    <source>
        <strain evidence="6">Isolate 1302-5</strain>
    </source>
</reference>
<feature type="compositionally biased region" description="Acidic residues" evidence="5">
    <location>
        <begin position="446"/>
        <end position="457"/>
    </location>
</feature>
<feature type="compositionally biased region" description="Low complexity" evidence="5">
    <location>
        <begin position="504"/>
        <end position="517"/>
    </location>
</feature>
<gene>
    <name evidence="6" type="ORF">OAUR00152_LOCUS11665</name>
</gene>
<evidence type="ECO:0000256" key="2">
    <source>
        <dbReference type="ARBA" id="ARBA00022729"/>
    </source>
</evidence>
<accession>A0A7S4MLP2</accession>
<feature type="compositionally biased region" description="Low complexity" evidence="5">
    <location>
        <begin position="83"/>
        <end position="95"/>
    </location>
</feature>
<feature type="region of interest" description="Disordered" evidence="5">
    <location>
        <begin position="670"/>
        <end position="721"/>
    </location>
</feature>
<feature type="compositionally biased region" description="Pro residues" evidence="5">
    <location>
        <begin position="697"/>
        <end position="718"/>
    </location>
</feature>
<dbReference type="FunFam" id="3.80.10.10:FF:000400">
    <property type="entry name" value="Nuclear pore complex protein NUP107"/>
    <property type="match status" value="1"/>
</dbReference>
<name>A0A7S4MLP2_9STRA</name>
<dbReference type="PANTHER" id="PTHR48057">
    <property type="entry name" value="LEUCINE-RICH REPEAT SERINE/THREONINE-PROTEIN KINASE 1"/>
    <property type="match status" value="1"/>
</dbReference>
<protein>
    <recommendedName>
        <fullName evidence="7">L domain-like protein</fullName>
    </recommendedName>
</protein>
<evidence type="ECO:0000313" key="6">
    <source>
        <dbReference type="EMBL" id="CAE2230271.1"/>
    </source>
</evidence>
<dbReference type="InterPro" id="IPR052595">
    <property type="entry name" value="LRRC69/RLP"/>
</dbReference>
<feature type="compositionally biased region" description="Basic and acidic residues" evidence="5">
    <location>
        <begin position="110"/>
        <end position="121"/>
    </location>
</feature>
<organism evidence="6">
    <name type="scientific">Odontella aurita</name>
    <dbReference type="NCBI Taxonomy" id="265563"/>
    <lineage>
        <taxon>Eukaryota</taxon>
        <taxon>Sar</taxon>
        <taxon>Stramenopiles</taxon>
        <taxon>Ochrophyta</taxon>
        <taxon>Bacillariophyta</taxon>
        <taxon>Mediophyceae</taxon>
        <taxon>Biddulphiophycidae</taxon>
        <taxon>Eupodiscales</taxon>
        <taxon>Odontellaceae</taxon>
        <taxon>Odontella</taxon>
    </lineage>
</organism>
<dbReference type="Gene3D" id="3.80.10.10">
    <property type="entry name" value="Ribonuclease Inhibitor"/>
    <property type="match status" value="2"/>
</dbReference>
<evidence type="ECO:0008006" key="7">
    <source>
        <dbReference type="Google" id="ProtNLM"/>
    </source>
</evidence>
<keyword evidence="3" id="KW-0677">Repeat</keyword>
<feature type="region of interest" description="Disordered" evidence="5">
    <location>
        <begin position="1"/>
        <end position="370"/>
    </location>
</feature>
<feature type="compositionally biased region" description="Pro residues" evidence="5">
    <location>
        <begin position="678"/>
        <end position="688"/>
    </location>
</feature>
<feature type="compositionally biased region" description="Low complexity" evidence="5">
    <location>
        <begin position="304"/>
        <end position="314"/>
    </location>
</feature>
<feature type="region of interest" description="Disordered" evidence="5">
    <location>
        <begin position="504"/>
        <end position="573"/>
    </location>
</feature>
<feature type="compositionally biased region" description="Low complexity" evidence="5">
    <location>
        <begin position="274"/>
        <end position="287"/>
    </location>
</feature>
<evidence type="ECO:0000256" key="4">
    <source>
        <dbReference type="ARBA" id="ARBA00023136"/>
    </source>
</evidence>
<sequence length="1052" mass="107550">MNSTVEYLRRHRIPPSTESQEEESKEEIGEASSSGEGGGRSMSPPVPSSVAPKFSADEREASGVKPPAPQVVPKEQAPPYQRVPAASVPAAVASAHQGASQPPQSADEMWAEKTRAKEARRQRPAATRPGAVSSMAEAMETTQRRGGSPGRSGGQRHTSHGTAARASEGFRSDSVNLYRGGGPSAHVPGGVETAAAAAIRPGAQSSTASHRSAAKGRQYRLGAGGTEGGNARASSPYSPPPESSEGGGKAAAARRSEPYSAGTAAGAGAGGLGAATVSSSAAAVTATKPGAQASTAPHRSAAKAGRPYRPAGRKPAGGGRGVSVARASSPYSAAASSGAPLTVAAASTSHAPSSVPGAQERFDEPPSVTKGQLAAAGLGIGAAAAVAAGGGGATSAALGGDAGAQPPPLGVAARATDDEVDDMARGIQGDGPFPSTPQLLPQPTIQEEETEEPDFPDDVAREVVGGGAAVREAAGGAAAATASSNAPIADTGVDVDVDLTAATGQRTDAAAASAGVEAEPEAPAPAPAEESEPSTEETPRDEENPPSRPEAVEEDDEHHRYITDPDDPDYIPIAKPVELDDEDDFLMEEGGLDDPEQDRLAAEDIMMNPDRLRGIIGEDVVFAQPTALDEFKDEVEGGSGGICGWARNHKCLCAVITLAVVGGVAGGAAAASSSVTPAPQPTPSPPPKPVEKSETPKPSPIPTAGPPTPTASPTPRPTNAPITDIEALYVPVLSQVSSDASFLNPSSPQGRAFDFIVGEDKKWADPETNPEKVQQRFALATLFYSTGGEAEQTGGNGEGEGASPTFGSWTSGYEFLTNTDECNWKGTDSKGDLKGVTLCENGRVVHLELSENGLTGTFPPEIQAFTALEQLNIATNGIGGSVPTELSAVTSLKDIRAFENSFTGPLPPNLGNLNQLTHLAFQSNKLNGPIPFNIGNCTDMTDLLLQNNQVTGRLPSSLGQLVNLQELFLESNDFTSTVPAEMGDMVSLRNLWLSKNSFTGGMGVFCDPESGISLSLFYADCLGTSFPETPAQVECSCCTICCNEDGDCLPNN</sequence>
<dbReference type="SUPFAM" id="SSF52058">
    <property type="entry name" value="L domain-like"/>
    <property type="match status" value="1"/>
</dbReference>
<feature type="compositionally biased region" description="Low complexity" evidence="5">
    <location>
        <begin position="469"/>
        <end position="480"/>
    </location>
</feature>
<keyword evidence="4" id="KW-0472">Membrane</keyword>
<evidence type="ECO:0000256" key="1">
    <source>
        <dbReference type="ARBA" id="ARBA00004370"/>
    </source>
</evidence>
<dbReference type="PANTHER" id="PTHR48057:SF7">
    <property type="entry name" value="LEUCINE-RICH REPEAT SERINE_THREONINE-PROTEIN KINASE 1"/>
    <property type="match status" value="1"/>
</dbReference>
<dbReference type="InterPro" id="IPR032675">
    <property type="entry name" value="LRR_dom_sf"/>
</dbReference>
<dbReference type="GO" id="GO:0016020">
    <property type="term" value="C:membrane"/>
    <property type="evidence" value="ECO:0007669"/>
    <property type="project" value="UniProtKB-SubCell"/>
</dbReference>
<dbReference type="EMBL" id="HBKQ01017269">
    <property type="protein sequence ID" value="CAE2230271.1"/>
    <property type="molecule type" value="Transcribed_RNA"/>
</dbReference>
<comment type="subcellular location">
    <subcellularLocation>
        <location evidence="1">Membrane</location>
    </subcellularLocation>
</comment>
<feature type="compositionally biased region" description="Low complexity" evidence="5">
    <location>
        <begin position="322"/>
        <end position="339"/>
    </location>
</feature>
<dbReference type="AlphaFoldDB" id="A0A7S4MLP2"/>
<proteinExistence type="predicted"/>
<feature type="region of interest" description="Disordered" evidence="5">
    <location>
        <begin position="390"/>
        <end position="491"/>
    </location>
</feature>
<evidence type="ECO:0000256" key="3">
    <source>
        <dbReference type="ARBA" id="ARBA00022737"/>
    </source>
</evidence>
<evidence type="ECO:0000256" key="5">
    <source>
        <dbReference type="SAM" id="MobiDB-lite"/>
    </source>
</evidence>
<keyword evidence="2" id="KW-0732">Signal</keyword>